<protein>
    <submittedName>
        <fullName evidence="1">Uncharacterized protein</fullName>
    </submittedName>
</protein>
<proteinExistence type="predicted"/>
<organism evidence="1">
    <name type="scientific">marine metagenome</name>
    <dbReference type="NCBI Taxonomy" id="408172"/>
    <lineage>
        <taxon>unclassified sequences</taxon>
        <taxon>metagenomes</taxon>
        <taxon>ecological metagenomes</taxon>
    </lineage>
</organism>
<sequence>MQEGKFKGVEFYFKNVELDHKPAPGAFDIAFEYEIIGGNYRDHGYPADKEYMNRAITEKNRDQFQVEIGKILKNLLILNDPRVIL</sequence>
<dbReference type="AlphaFoldDB" id="A0A382CFX0"/>
<name>A0A382CFX0_9ZZZZ</name>
<reference evidence="1" key="1">
    <citation type="submission" date="2018-05" db="EMBL/GenBank/DDBJ databases">
        <authorList>
            <person name="Lanie J.A."/>
            <person name="Ng W.-L."/>
            <person name="Kazmierczak K.M."/>
            <person name="Andrzejewski T.M."/>
            <person name="Davidsen T.M."/>
            <person name="Wayne K.J."/>
            <person name="Tettelin H."/>
            <person name="Glass J.I."/>
            <person name="Rusch D."/>
            <person name="Podicherti R."/>
            <person name="Tsui H.-C.T."/>
            <person name="Winkler M.E."/>
        </authorList>
    </citation>
    <scope>NUCLEOTIDE SEQUENCE</scope>
</reference>
<feature type="non-terminal residue" evidence="1">
    <location>
        <position position="85"/>
    </location>
</feature>
<dbReference type="EMBL" id="UINC01034327">
    <property type="protein sequence ID" value="SVB24996.1"/>
    <property type="molecule type" value="Genomic_DNA"/>
</dbReference>
<accession>A0A382CFX0</accession>
<gene>
    <name evidence="1" type="ORF">METZ01_LOCUS177850</name>
</gene>
<evidence type="ECO:0000313" key="1">
    <source>
        <dbReference type="EMBL" id="SVB24996.1"/>
    </source>
</evidence>